<organism evidence="2 3">
    <name type="scientific">Alteromonas australica</name>
    <dbReference type="NCBI Taxonomy" id="589873"/>
    <lineage>
        <taxon>Bacteria</taxon>
        <taxon>Pseudomonadati</taxon>
        <taxon>Pseudomonadota</taxon>
        <taxon>Gammaproteobacteria</taxon>
        <taxon>Alteromonadales</taxon>
        <taxon>Alteromonadaceae</taxon>
        <taxon>Alteromonas/Salinimonas group</taxon>
        <taxon>Alteromonas</taxon>
    </lineage>
</organism>
<dbReference type="Proteomes" id="UP000263517">
    <property type="component" value="Unassembled WGS sequence"/>
</dbReference>
<protein>
    <submittedName>
        <fullName evidence="2">Pectin esterase</fullName>
    </submittedName>
</protein>
<comment type="caution">
    <text evidence="2">The sequence shown here is derived from an EMBL/GenBank/DDBJ whole genome shotgun (WGS) entry which is preliminary data.</text>
</comment>
<dbReference type="InterPro" id="IPR012334">
    <property type="entry name" value="Pectin_lyas_fold"/>
</dbReference>
<dbReference type="AlphaFoldDB" id="A0A350P127"/>
<feature type="region of interest" description="Disordered" evidence="1">
    <location>
        <begin position="1"/>
        <end position="26"/>
    </location>
</feature>
<evidence type="ECO:0000313" key="3">
    <source>
        <dbReference type="Proteomes" id="UP000263517"/>
    </source>
</evidence>
<dbReference type="Gene3D" id="2.160.20.10">
    <property type="entry name" value="Single-stranded right-handed beta-helix, Pectin lyase-like"/>
    <property type="match status" value="1"/>
</dbReference>
<accession>A0A350P127</accession>
<proteinExistence type="predicted"/>
<evidence type="ECO:0000256" key="1">
    <source>
        <dbReference type="SAM" id="MobiDB-lite"/>
    </source>
</evidence>
<sequence length="74" mass="8285">MDSHMAKHPWTSMSGTQKDGSKRAFSPLTEARFSEYGSLGPGAERNAQGHTVLNEKEASFYSIDAILREWKPKE</sequence>
<evidence type="ECO:0000313" key="2">
    <source>
        <dbReference type="EMBL" id="HAW74994.1"/>
    </source>
</evidence>
<reference evidence="2 3" key="1">
    <citation type="journal article" date="2018" name="Nat. Biotechnol.">
        <title>A standardized bacterial taxonomy based on genome phylogeny substantially revises the tree of life.</title>
        <authorList>
            <person name="Parks D.H."/>
            <person name="Chuvochina M."/>
            <person name="Waite D.W."/>
            <person name="Rinke C."/>
            <person name="Skarshewski A."/>
            <person name="Chaumeil P.A."/>
            <person name="Hugenholtz P."/>
        </authorList>
    </citation>
    <scope>NUCLEOTIDE SEQUENCE [LARGE SCALE GENOMIC DNA]</scope>
    <source>
        <strain evidence="2">UBA11978</strain>
    </source>
</reference>
<dbReference type="STRING" id="589873.EP12_12355"/>
<feature type="non-terminal residue" evidence="2">
    <location>
        <position position="1"/>
    </location>
</feature>
<gene>
    <name evidence="2" type="ORF">DCW74_04570</name>
</gene>
<dbReference type="EMBL" id="DNAN01000155">
    <property type="protein sequence ID" value="HAW74994.1"/>
    <property type="molecule type" value="Genomic_DNA"/>
</dbReference>
<name>A0A350P127_9ALTE</name>